<reference evidence="2 3" key="1">
    <citation type="submission" date="2018-06" db="EMBL/GenBank/DDBJ databases">
        <authorList>
            <consortium name="Pathogen Informatics"/>
            <person name="Doyle S."/>
        </authorList>
    </citation>
    <scope>NUCLEOTIDE SEQUENCE [LARGE SCALE GENOMIC DNA]</scope>
    <source>
        <strain evidence="2 3">NCTC10821</strain>
    </source>
</reference>
<keyword evidence="3" id="KW-1185">Reference proteome</keyword>
<feature type="transmembrane region" description="Helical" evidence="1">
    <location>
        <begin position="71"/>
        <end position="91"/>
    </location>
</feature>
<name>A0A378TBF9_9MYCO</name>
<keyword evidence="1" id="KW-1133">Transmembrane helix</keyword>
<dbReference type="EMBL" id="UGQT01000001">
    <property type="protein sequence ID" value="STZ57487.1"/>
    <property type="molecule type" value="Genomic_DNA"/>
</dbReference>
<keyword evidence="1" id="KW-0812">Transmembrane</keyword>
<dbReference type="Proteomes" id="UP000254978">
    <property type="component" value="Unassembled WGS sequence"/>
</dbReference>
<keyword evidence="1" id="KW-0472">Membrane</keyword>
<feature type="transmembrane region" description="Helical" evidence="1">
    <location>
        <begin position="7"/>
        <end position="24"/>
    </location>
</feature>
<gene>
    <name evidence="2" type="ORF">NCTC10821_00988</name>
</gene>
<evidence type="ECO:0000256" key="1">
    <source>
        <dbReference type="SAM" id="Phobius"/>
    </source>
</evidence>
<protein>
    <recommendedName>
        <fullName evidence="4">ATP synthase I</fullName>
    </recommendedName>
</protein>
<feature type="transmembrane region" description="Helical" evidence="1">
    <location>
        <begin position="30"/>
        <end position="51"/>
    </location>
</feature>
<sequence>MTDSRRLRIGYLAAGAVFGALWISRSGDPLWETVLRLLVIMGVAMALSAVLRRWAARRGRTVPEHSIGRFLIAKLGLLLLAVVAGLMLQPWVSGADLWIGVGMCALVAVAGPMLHPWLAGSGPRTPVTV</sequence>
<evidence type="ECO:0008006" key="4">
    <source>
        <dbReference type="Google" id="ProtNLM"/>
    </source>
</evidence>
<proteinExistence type="predicted"/>
<dbReference type="AlphaFoldDB" id="A0A378TBF9"/>
<feature type="transmembrane region" description="Helical" evidence="1">
    <location>
        <begin position="97"/>
        <end position="114"/>
    </location>
</feature>
<dbReference type="RefSeq" id="WP_115277685.1">
    <property type="nucleotide sequence ID" value="NZ_AP022600.1"/>
</dbReference>
<evidence type="ECO:0000313" key="2">
    <source>
        <dbReference type="EMBL" id="STZ57487.1"/>
    </source>
</evidence>
<accession>A0A378TBF9</accession>
<dbReference type="OrthoDB" id="4762372at2"/>
<organism evidence="2 3">
    <name type="scientific">Mycolicibacterium tokaiense</name>
    <dbReference type="NCBI Taxonomy" id="39695"/>
    <lineage>
        <taxon>Bacteria</taxon>
        <taxon>Bacillati</taxon>
        <taxon>Actinomycetota</taxon>
        <taxon>Actinomycetes</taxon>
        <taxon>Mycobacteriales</taxon>
        <taxon>Mycobacteriaceae</taxon>
        <taxon>Mycolicibacterium</taxon>
    </lineage>
</organism>
<evidence type="ECO:0000313" key="3">
    <source>
        <dbReference type="Proteomes" id="UP000254978"/>
    </source>
</evidence>